<evidence type="ECO:0000256" key="1">
    <source>
        <dbReference type="SAM" id="MobiDB-lite"/>
    </source>
</evidence>
<dbReference type="Proteomes" id="UP000287033">
    <property type="component" value="Unassembled WGS sequence"/>
</dbReference>
<dbReference type="AlphaFoldDB" id="A0A401TDY2"/>
<accession>A0A401TDY2</accession>
<proteinExistence type="predicted"/>
<evidence type="ECO:0000313" key="2">
    <source>
        <dbReference type="EMBL" id="GCC40850.1"/>
    </source>
</evidence>
<comment type="caution">
    <text evidence="2">The sequence shown here is derived from an EMBL/GenBank/DDBJ whole genome shotgun (WGS) entry which is preliminary data.</text>
</comment>
<dbReference type="EMBL" id="BEZZ01044593">
    <property type="protein sequence ID" value="GCC40850.1"/>
    <property type="molecule type" value="Genomic_DNA"/>
</dbReference>
<evidence type="ECO:0000313" key="3">
    <source>
        <dbReference type="Proteomes" id="UP000287033"/>
    </source>
</evidence>
<organism evidence="2 3">
    <name type="scientific">Chiloscyllium punctatum</name>
    <name type="common">Brownbanded bambooshark</name>
    <name type="synonym">Hemiscyllium punctatum</name>
    <dbReference type="NCBI Taxonomy" id="137246"/>
    <lineage>
        <taxon>Eukaryota</taxon>
        <taxon>Metazoa</taxon>
        <taxon>Chordata</taxon>
        <taxon>Craniata</taxon>
        <taxon>Vertebrata</taxon>
        <taxon>Chondrichthyes</taxon>
        <taxon>Elasmobranchii</taxon>
        <taxon>Galeomorphii</taxon>
        <taxon>Galeoidea</taxon>
        <taxon>Orectolobiformes</taxon>
        <taxon>Hemiscylliidae</taxon>
        <taxon>Chiloscyllium</taxon>
    </lineage>
</organism>
<feature type="non-terminal residue" evidence="2">
    <location>
        <position position="1"/>
    </location>
</feature>
<gene>
    <name evidence="2" type="ORF">chiPu_0024708</name>
</gene>
<protein>
    <submittedName>
        <fullName evidence="2">Uncharacterized protein</fullName>
    </submittedName>
</protein>
<keyword evidence="3" id="KW-1185">Reference proteome</keyword>
<sequence>GDAQKEAGGEAADSPDACLKRSRLKRTQRRGEFSKGGLWPG</sequence>
<reference evidence="2 3" key="1">
    <citation type="journal article" date="2018" name="Nat. Ecol. Evol.">
        <title>Shark genomes provide insights into elasmobranch evolution and the origin of vertebrates.</title>
        <authorList>
            <person name="Hara Y"/>
            <person name="Yamaguchi K"/>
            <person name="Onimaru K"/>
            <person name="Kadota M"/>
            <person name="Koyanagi M"/>
            <person name="Keeley SD"/>
            <person name="Tatsumi K"/>
            <person name="Tanaka K"/>
            <person name="Motone F"/>
            <person name="Kageyama Y"/>
            <person name="Nozu R"/>
            <person name="Adachi N"/>
            <person name="Nishimura O"/>
            <person name="Nakagawa R"/>
            <person name="Tanegashima C"/>
            <person name="Kiyatake I"/>
            <person name="Matsumoto R"/>
            <person name="Murakumo K"/>
            <person name="Nishida K"/>
            <person name="Terakita A"/>
            <person name="Kuratani S"/>
            <person name="Sato K"/>
            <person name="Hyodo S Kuraku.S."/>
        </authorList>
    </citation>
    <scope>NUCLEOTIDE SEQUENCE [LARGE SCALE GENOMIC DNA]</scope>
</reference>
<feature type="region of interest" description="Disordered" evidence="1">
    <location>
        <begin position="1"/>
        <end position="41"/>
    </location>
</feature>
<name>A0A401TDY2_CHIPU</name>